<sequence length="89" mass="9870">MRVILIIALLICKISSQEDGAPSEPEGSEKQPEPTTESSDYEEEDDGNNCEDWGLFEFLNKILCIFKMIIGLITGNPDPCCPFELPSFG</sequence>
<keyword evidence="4" id="KW-1185">Reference proteome</keyword>
<gene>
    <name evidence="3" type="ORF">NTJ_15939</name>
</gene>
<evidence type="ECO:0000313" key="4">
    <source>
        <dbReference type="Proteomes" id="UP001307889"/>
    </source>
</evidence>
<evidence type="ECO:0000256" key="2">
    <source>
        <dbReference type="SAM" id="SignalP"/>
    </source>
</evidence>
<proteinExistence type="predicted"/>
<organism evidence="3 4">
    <name type="scientific">Nesidiocoris tenuis</name>
    <dbReference type="NCBI Taxonomy" id="355587"/>
    <lineage>
        <taxon>Eukaryota</taxon>
        <taxon>Metazoa</taxon>
        <taxon>Ecdysozoa</taxon>
        <taxon>Arthropoda</taxon>
        <taxon>Hexapoda</taxon>
        <taxon>Insecta</taxon>
        <taxon>Pterygota</taxon>
        <taxon>Neoptera</taxon>
        <taxon>Paraneoptera</taxon>
        <taxon>Hemiptera</taxon>
        <taxon>Heteroptera</taxon>
        <taxon>Panheteroptera</taxon>
        <taxon>Cimicomorpha</taxon>
        <taxon>Miridae</taxon>
        <taxon>Dicyphina</taxon>
        <taxon>Nesidiocoris</taxon>
    </lineage>
</organism>
<dbReference type="EMBL" id="AP028923">
    <property type="protein sequence ID" value="BET03121.1"/>
    <property type="molecule type" value="Genomic_DNA"/>
</dbReference>
<keyword evidence="2" id="KW-0732">Signal</keyword>
<feature type="chain" id="PRO_5046963191" evidence="2">
    <location>
        <begin position="17"/>
        <end position="89"/>
    </location>
</feature>
<dbReference type="Proteomes" id="UP001307889">
    <property type="component" value="Chromosome 15"/>
</dbReference>
<evidence type="ECO:0000256" key="1">
    <source>
        <dbReference type="SAM" id="MobiDB-lite"/>
    </source>
</evidence>
<accession>A0ABN7BFH1</accession>
<reference evidence="3 4" key="1">
    <citation type="submission" date="2023-09" db="EMBL/GenBank/DDBJ databases">
        <title>Nesidiocoris tenuis whole genome shotgun sequence.</title>
        <authorList>
            <person name="Shibata T."/>
            <person name="Shimoda M."/>
            <person name="Kobayashi T."/>
            <person name="Uehara T."/>
        </authorList>
    </citation>
    <scope>NUCLEOTIDE SEQUENCE [LARGE SCALE GENOMIC DNA]</scope>
    <source>
        <strain evidence="3 4">Japan</strain>
    </source>
</reference>
<feature type="compositionally biased region" description="Acidic residues" evidence="1">
    <location>
        <begin position="39"/>
        <end position="48"/>
    </location>
</feature>
<protein>
    <submittedName>
        <fullName evidence="3">Uncharacterized protein</fullName>
    </submittedName>
</protein>
<feature type="region of interest" description="Disordered" evidence="1">
    <location>
        <begin position="17"/>
        <end position="48"/>
    </location>
</feature>
<feature type="signal peptide" evidence="2">
    <location>
        <begin position="1"/>
        <end position="16"/>
    </location>
</feature>
<evidence type="ECO:0000313" key="3">
    <source>
        <dbReference type="EMBL" id="BET03121.1"/>
    </source>
</evidence>
<name>A0ABN7BFH1_9HEMI</name>